<evidence type="ECO:0000256" key="11">
    <source>
        <dbReference type="ARBA" id="ARBA00022827"/>
    </source>
</evidence>
<dbReference type="FunFam" id="3.50.50.60:FF:000017">
    <property type="entry name" value="Fumarate reductase flavoprotein subunit"/>
    <property type="match status" value="1"/>
</dbReference>
<feature type="active site" description="Proton acceptor" evidence="17">
    <location>
        <position position="315"/>
    </location>
</feature>
<evidence type="ECO:0000256" key="18">
    <source>
        <dbReference type="PIRSR" id="PIRSR630664-51"/>
    </source>
</evidence>
<evidence type="ECO:0000256" key="2">
    <source>
        <dbReference type="ARBA" id="ARBA00004515"/>
    </source>
</evidence>
<dbReference type="GO" id="GO:0008177">
    <property type="term" value="F:succinate dehydrogenase (quinone) activity"/>
    <property type="evidence" value="ECO:0007669"/>
    <property type="project" value="UniProtKB-EC"/>
</dbReference>
<evidence type="ECO:0000259" key="21">
    <source>
        <dbReference type="Pfam" id="PF00890"/>
    </source>
</evidence>
<evidence type="ECO:0000256" key="5">
    <source>
        <dbReference type="ARBA" id="ARBA00014044"/>
    </source>
</evidence>
<dbReference type="InterPro" id="IPR015939">
    <property type="entry name" value="Fum_Rdtase/Succ_DH_flav-like_C"/>
</dbReference>
<dbReference type="Gene3D" id="3.50.50.60">
    <property type="entry name" value="FAD/NAD(P)-binding domain"/>
    <property type="match status" value="1"/>
</dbReference>
<dbReference type="Gene3D" id="3.90.700.10">
    <property type="entry name" value="Succinate dehydrogenase/fumarate reductase flavoprotein, catalytic domain"/>
    <property type="match status" value="1"/>
</dbReference>
<dbReference type="InterPro" id="IPR036188">
    <property type="entry name" value="FAD/NAD-bd_sf"/>
</dbReference>
<dbReference type="NCBIfam" id="TIGR01812">
    <property type="entry name" value="sdhA_frdA_Gneg"/>
    <property type="match status" value="1"/>
</dbReference>
<dbReference type="KEGG" id="yey:Y11_35991"/>
<protein>
    <recommendedName>
        <fullName evidence="5 19">Fumarate reductase flavoprotein subunit</fullName>
        <ecNumber evidence="4 19">1.3.5.1</ecNumber>
    </recommendedName>
</protein>
<feature type="domain" description="FAD-dependent oxidoreductase 2 FAD-binding" evidence="21">
    <location>
        <begin position="34"/>
        <end position="424"/>
    </location>
</feature>
<dbReference type="Proteomes" id="UP000008084">
    <property type="component" value="Chromosome"/>
</dbReference>
<dbReference type="Pfam" id="PF02910">
    <property type="entry name" value="Succ_DH_flav_C"/>
    <property type="match status" value="1"/>
</dbReference>
<comment type="subunit">
    <text evidence="19">Part of an enzyme complex containing four subunits: a flavoprotein (FrdA), an iron-sulfur protein (FrdB), and two hydrophobic anchor proteins (FrdC and FrdD).</text>
</comment>
<evidence type="ECO:0000256" key="3">
    <source>
        <dbReference type="ARBA" id="ARBA00008040"/>
    </source>
</evidence>
<evidence type="ECO:0000256" key="16">
    <source>
        <dbReference type="ARBA" id="ARBA00049220"/>
    </source>
</evidence>
<dbReference type="Gene3D" id="4.10.80.40">
    <property type="entry name" value="succinate dehydrogenase protein domain"/>
    <property type="match status" value="1"/>
</dbReference>
<evidence type="ECO:0000313" key="23">
    <source>
        <dbReference type="EMBL" id="CBY28931.1"/>
    </source>
</evidence>
<dbReference type="GO" id="GO:0009055">
    <property type="term" value="F:electron transfer activity"/>
    <property type="evidence" value="ECO:0007669"/>
    <property type="project" value="TreeGrafter"/>
</dbReference>
<evidence type="ECO:0000256" key="17">
    <source>
        <dbReference type="PIRSR" id="PIRSR000171-1"/>
    </source>
</evidence>
<evidence type="ECO:0000256" key="10">
    <source>
        <dbReference type="ARBA" id="ARBA00022741"/>
    </source>
</evidence>
<keyword evidence="13 19" id="KW-0560">Oxidoreductase</keyword>
<keyword evidence="12 19" id="KW-0249">Electron transport</keyword>
<dbReference type="FunFam" id="1.20.58.100:FF:000001">
    <property type="entry name" value="Succinate dehydrogenase flavoprotein subunit (SdhA)"/>
    <property type="match status" value="1"/>
</dbReference>
<dbReference type="Gene3D" id="1.20.58.100">
    <property type="entry name" value="Fumarate reductase/succinate dehydrogenase flavoprotein-like, C-terminal domain"/>
    <property type="match status" value="1"/>
</dbReference>
<dbReference type="InterPro" id="IPR027477">
    <property type="entry name" value="Succ_DH/fumarate_Rdtase_cat_sf"/>
</dbReference>
<evidence type="ECO:0000259" key="22">
    <source>
        <dbReference type="Pfam" id="PF02910"/>
    </source>
</evidence>
<comment type="catalytic activity">
    <reaction evidence="15">
        <text>a menaquinone + succinate = a menaquinol + fumarate</text>
        <dbReference type="Rhea" id="RHEA:27834"/>
        <dbReference type="Rhea" id="RHEA-COMP:9537"/>
        <dbReference type="Rhea" id="RHEA-COMP:9539"/>
        <dbReference type="ChEBI" id="CHEBI:16374"/>
        <dbReference type="ChEBI" id="CHEBI:18151"/>
        <dbReference type="ChEBI" id="CHEBI:29806"/>
        <dbReference type="ChEBI" id="CHEBI:30031"/>
        <dbReference type="EC" id="1.3.5.1"/>
    </reaction>
</comment>
<dbReference type="NCBIfam" id="NF006686">
    <property type="entry name" value="PRK09231.1"/>
    <property type="match status" value="1"/>
</dbReference>
<dbReference type="FunFam" id="3.90.700.10:FF:000003">
    <property type="entry name" value="Fumarate reductase flavoprotein subunit"/>
    <property type="match status" value="1"/>
</dbReference>
<dbReference type="Pfam" id="PF00890">
    <property type="entry name" value="FAD_binding_2"/>
    <property type="match status" value="1"/>
</dbReference>
<comment type="catalytic activity">
    <reaction evidence="16 19">
        <text>a quinone + succinate = fumarate + a quinol</text>
        <dbReference type="Rhea" id="RHEA:40523"/>
        <dbReference type="ChEBI" id="CHEBI:24646"/>
        <dbReference type="ChEBI" id="CHEBI:29806"/>
        <dbReference type="ChEBI" id="CHEBI:30031"/>
        <dbReference type="ChEBI" id="CHEBI:132124"/>
        <dbReference type="EC" id="1.3.5.1"/>
    </reaction>
</comment>
<feature type="binding site" evidence="18">
    <location>
        <position position="239"/>
    </location>
    <ligand>
        <name>FAD</name>
        <dbReference type="ChEBI" id="CHEBI:57692"/>
    </ligand>
</feature>
<evidence type="ECO:0000256" key="14">
    <source>
        <dbReference type="ARBA" id="ARBA00023136"/>
    </source>
</evidence>
<dbReference type="InterPro" id="IPR014006">
    <property type="entry name" value="Succ_Dhase_FrdA_Gneg"/>
</dbReference>
<dbReference type="PRINTS" id="PR00411">
    <property type="entry name" value="PNDRDTASEI"/>
</dbReference>
<proteinExistence type="inferred from homology"/>
<dbReference type="PIRSF" id="PIRSF000171">
    <property type="entry name" value="SDHA_APRA_LASPO"/>
    <property type="match status" value="1"/>
</dbReference>
<dbReference type="GO" id="GO:0006113">
    <property type="term" value="P:fermentation"/>
    <property type="evidence" value="ECO:0007669"/>
    <property type="project" value="TreeGrafter"/>
</dbReference>
<dbReference type="SUPFAM" id="SSF46977">
    <property type="entry name" value="Succinate dehydrogenase/fumarate reductase flavoprotein C-terminal domain"/>
    <property type="match status" value="1"/>
</dbReference>
<dbReference type="SUPFAM" id="SSF56425">
    <property type="entry name" value="Succinate dehydrogenase/fumarate reductase flavoprotein, catalytic domain"/>
    <property type="match status" value="1"/>
</dbReference>
<dbReference type="NCBIfam" id="TIGR01176">
    <property type="entry name" value="fum_red_Fp"/>
    <property type="match status" value="1"/>
</dbReference>
<comment type="cofactor">
    <cofactor evidence="1 18 19">
        <name>FAD</name>
        <dbReference type="ChEBI" id="CHEBI:57692"/>
    </cofactor>
</comment>
<dbReference type="AlphaFoldDB" id="A0A0H3NVB7"/>
<dbReference type="PANTHER" id="PTHR11632:SF82">
    <property type="entry name" value="FUMARATE REDUCTASE FLAVOPROTEIN SUBUNIT"/>
    <property type="match status" value="1"/>
</dbReference>
<dbReference type="EMBL" id="FR729477">
    <property type="protein sequence ID" value="CBY28931.1"/>
    <property type="molecule type" value="Genomic_DNA"/>
</dbReference>
<dbReference type="HOGENOM" id="CLU_014312_6_2_6"/>
<comment type="subcellular location">
    <subcellularLocation>
        <location evidence="2">Cell inner membrane</location>
        <topology evidence="2">Peripheral membrane protein</topology>
        <orientation evidence="2">Cytoplasmic side</orientation>
    </subcellularLocation>
</comment>
<dbReference type="SUPFAM" id="SSF51905">
    <property type="entry name" value="FAD/NAD(P)-binding domain"/>
    <property type="match status" value="1"/>
</dbReference>
<dbReference type="InterPro" id="IPR003953">
    <property type="entry name" value="FAD-dep_OxRdtase_2_FAD-bd"/>
</dbReference>
<evidence type="ECO:0000256" key="1">
    <source>
        <dbReference type="ARBA" id="ARBA00001974"/>
    </source>
</evidence>
<dbReference type="EC" id="1.3.5.1" evidence="4 19"/>
<evidence type="ECO:0000256" key="12">
    <source>
        <dbReference type="ARBA" id="ARBA00022982"/>
    </source>
</evidence>
<evidence type="ECO:0000256" key="19">
    <source>
        <dbReference type="RuleBase" id="RU362050"/>
    </source>
</evidence>
<dbReference type="FunFam" id="4.10.80.40:FF:000003">
    <property type="entry name" value="Fumarate reductase flavoprotein subunit"/>
    <property type="match status" value="1"/>
</dbReference>
<keyword evidence="14" id="KW-0472">Membrane</keyword>
<evidence type="ECO:0000256" key="6">
    <source>
        <dbReference type="ARBA" id="ARBA00022448"/>
    </source>
</evidence>
<dbReference type="InterPro" id="IPR037099">
    <property type="entry name" value="Fum_R/Succ_DH_flav-like_C_sf"/>
</dbReference>
<keyword evidence="8" id="KW-0997">Cell inner membrane</keyword>
<name>A0A0H3NVB7_YERE1</name>
<keyword evidence="9 18" id="KW-0285">Flavoprotein</keyword>
<evidence type="ECO:0000313" key="24">
    <source>
        <dbReference type="Proteomes" id="UP000008084"/>
    </source>
</evidence>
<feature type="binding site" evidence="18">
    <location>
        <begin position="423"/>
        <end position="424"/>
    </location>
    <ligand>
        <name>FAD</name>
        <dbReference type="ChEBI" id="CHEBI:57692"/>
    </ligand>
</feature>
<evidence type="ECO:0000256" key="20">
    <source>
        <dbReference type="SAM" id="MobiDB-lite"/>
    </source>
</evidence>
<keyword evidence="7" id="KW-1003">Cell membrane</keyword>
<feature type="compositionally biased region" description="Basic and acidic residues" evidence="20">
    <location>
        <begin position="616"/>
        <end position="634"/>
    </location>
</feature>
<feature type="binding site" evidence="18">
    <location>
        <position position="272"/>
    </location>
    <ligand>
        <name>substrate</name>
    </ligand>
</feature>
<keyword evidence="6 19" id="KW-0813">Transport</keyword>
<feature type="binding site" evidence="18">
    <location>
        <position position="260"/>
    </location>
    <ligand>
        <name>substrate</name>
    </ligand>
</feature>
<feature type="binding site" evidence="18">
    <location>
        <position position="418"/>
    </location>
    <ligand>
        <name>substrate</name>
    </ligand>
</feature>
<dbReference type="PROSITE" id="PS00504">
    <property type="entry name" value="FRD_SDH_FAD_BINDING"/>
    <property type="match status" value="1"/>
</dbReference>
<feature type="domain" description="Fumarate reductase/succinate dehydrogenase flavoprotein-like C-terminal" evidence="22">
    <location>
        <begin position="480"/>
        <end position="608"/>
    </location>
</feature>
<gene>
    <name evidence="23" type="ordered locus">Y11_35991</name>
</gene>
<dbReference type="PANTHER" id="PTHR11632">
    <property type="entry name" value="SUCCINATE DEHYDROGENASE 2 FLAVOPROTEIN SUBUNIT"/>
    <property type="match status" value="1"/>
</dbReference>
<feature type="binding site" evidence="18">
    <location>
        <begin position="39"/>
        <end position="44"/>
    </location>
    <ligand>
        <name>FAD</name>
        <dbReference type="ChEBI" id="CHEBI:57692"/>
    </ligand>
</feature>
<dbReference type="InterPro" id="IPR005884">
    <property type="entry name" value="Fum_red_fp"/>
</dbReference>
<dbReference type="PRINTS" id="PR00368">
    <property type="entry name" value="FADPNR"/>
</dbReference>
<feature type="binding site" evidence="18">
    <location>
        <position position="383"/>
    </location>
    <ligand>
        <name>substrate</name>
    </ligand>
</feature>
<dbReference type="InterPro" id="IPR003952">
    <property type="entry name" value="FRD_SDH_FAD_BS"/>
</dbReference>
<dbReference type="GO" id="GO:0005886">
    <property type="term" value="C:plasma membrane"/>
    <property type="evidence" value="ECO:0007669"/>
    <property type="project" value="UniProtKB-SubCell"/>
</dbReference>
<comment type="similarity">
    <text evidence="3 19">Belongs to the FAD-dependent oxidoreductase 2 family. FRD/SDH subfamily.</text>
</comment>
<accession>A0A0H3NVB7</accession>
<evidence type="ECO:0000256" key="7">
    <source>
        <dbReference type="ARBA" id="ARBA00022475"/>
    </source>
</evidence>
<evidence type="ECO:0000256" key="13">
    <source>
        <dbReference type="ARBA" id="ARBA00023002"/>
    </source>
</evidence>
<evidence type="ECO:0000256" key="8">
    <source>
        <dbReference type="ARBA" id="ARBA00022519"/>
    </source>
</evidence>
<dbReference type="PATRIC" id="fig|930944.6.peg.3582"/>
<dbReference type="GO" id="GO:0022900">
    <property type="term" value="P:electron transport chain"/>
    <property type="evidence" value="ECO:0007669"/>
    <property type="project" value="UniProtKB-UniRule"/>
</dbReference>
<feature type="binding site" evidence="18">
    <location>
        <position position="407"/>
    </location>
    <ligand>
        <name>FAD</name>
        <dbReference type="ChEBI" id="CHEBI:57692"/>
    </ligand>
</feature>
<dbReference type="GO" id="GO:0009061">
    <property type="term" value="P:anaerobic respiration"/>
    <property type="evidence" value="ECO:0007669"/>
    <property type="project" value="InterPro"/>
</dbReference>
<feature type="binding site" evidence="18">
    <location>
        <begin position="64"/>
        <end position="79"/>
    </location>
    <ligand>
        <name>FAD</name>
        <dbReference type="ChEBI" id="CHEBI:57692"/>
    </ligand>
</feature>
<dbReference type="GO" id="GO:0050660">
    <property type="term" value="F:flavin adenine dinucleotide binding"/>
    <property type="evidence" value="ECO:0007669"/>
    <property type="project" value="InterPro"/>
</dbReference>
<keyword evidence="11 18" id="KW-0274">FAD</keyword>
<reference evidence="23 24" key="1">
    <citation type="journal article" date="2011" name="J. Bacteriol.">
        <title>Complete genome sequence of Yersinia enterocolitica subsp. palearctica serogroup O:3.</title>
        <authorList>
            <person name="Batzilla J."/>
            <person name="Hoper D."/>
            <person name="Antonenka U."/>
            <person name="Heesemann J."/>
            <person name="Rakin A."/>
        </authorList>
    </citation>
    <scope>NUCLEOTIDE SEQUENCE [LARGE SCALE GENOMIC DNA]</scope>
    <source>
        <strain evidence="24">DSM 13030 / CIP 106945 / Y11</strain>
    </source>
</reference>
<sequence length="634" mass="70014">MIRVNKSSQHTCSLKYDGISLEQWRSAVQTFNADLAIIGAGGAGLRAAIAAAEANPQLKIALISKVYPMRSHTVAAEGGSAAVTQDHDTFDYHFHDTVAGGDWLCEQDVVDHFVHSCPEEMAQLEIWGCPWSRKPDGSVNVRRFGGMKIERTWFAADKTGFHMLHTLFQTSLKYPQIQRFDEHFVLDILVDDGQARGVVAMNMMEGTRVQIRANAVVMATGGAGRVYRYNTNGGIVTGDGMGMAFHHGVPLRDMEFVQYHPTGLPGSGILMTEGCRGEGGILVNKDGYRYLQDYGMGPETPLGEPKNKYMELGPRDKVSQAFWHEWRAGRTIATPRGDVVYLDLRHLGEKKLLERLPFICELAKAYVGVDPVKEPIPVRPTAHYTMGGIETNQQCETRIKGLFAVGECSSVGLHGANRLGSNSLAELVVFGRLAGEQAAQRAMESNPANGSALDAQARDVETRLSNLMKQEGTENWSKIRDEMGLSMEEGCGIYRTPELMQKTVDKLAELKERFKRVKITDNSSIFNTDLLYTIELGYGLDVAECMAHSALNRRESRGAHQRLDEGCTERDDVNFLKHTLAFHTPGGAPRLEYSDVKITKLAPAKRVYGGEATAQDAKDAKDAKDLKDKEQAND</sequence>
<evidence type="ECO:0000256" key="9">
    <source>
        <dbReference type="ARBA" id="ARBA00022630"/>
    </source>
</evidence>
<keyword evidence="10" id="KW-0547">Nucleotide-binding</keyword>
<evidence type="ECO:0000256" key="15">
    <source>
        <dbReference type="ARBA" id="ARBA00034412"/>
    </source>
</evidence>
<evidence type="ECO:0000256" key="4">
    <source>
        <dbReference type="ARBA" id="ARBA00012792"/>
    </source>
</evidence>
<dbReference type="InterPro" id="IPR030664">
    <property type="entry name" value="SdhA/FrdA/AprA"/>
</dbReference>
<feature type="region of interest" description="Disordered" evidence="20">
    <location>
        <begin position="609"/>
        <end position="634"/>
    </location>
</feature>
<organism evidence="23 24">
    <name type="scientific">Yersinia enterocolitica subsp. palearctica serotype O:3 (strain DSM 13030 / CIP 106945 / Y11)</name>
    <dbReference type="NCBI Taxonomy" id="930944"/>
    <lineage>
        <taxon>Bacteria</taxon>
        <taxon>Pseudomonadati</taxon>
        <taxon>Pseudomonadota</taxon>
        <taxon>Gammaproteobacteria</taxon>
        <taxon>Enterobacterales</taxon>
        <taxon>Yersiniaceae</taxon>
        <taxon>Yersinia</taxon>
    </lineage>
</organism>